<dbReference type="AlphaFoldDB" id="A0A9N9IH82"/>
<dbReference type="PANTHER" id="PTHR13452">
    <property type="entry name" value="THUMP DOMAIN CONTAINING PROTEIN 1-RELATED"/>
    <property type="match status" value="1"/>
</dbReference>
<evidence type="ECO:0000313" key="3">
    <source>
        <dbReference type="Proteomes" id="UP000789570"/>
    </source>
</evidence>
<dbReference type="OrthoDB" id="367221at2759"/>
<feature type="non-terminal residue" evidence="2">
    <location>
        <position position="217"/>
    </location>
</feature>
<evidence type="ECO:0000313" key="2">
    <source>
        <dbReference type="EMBL" id="CAG8736119.1"/>
    </source>
</evidence>
<gene>
    <name evidence="2" type="ORF">FCALED_LOCUS15312</name>
</gene>
<dbReference type="PANTHER" id="PTHR13452:SF10">
    <property type="entry name" value="THUMP DOMAIN-CONTAINING PROTEIN 1"/>
    <property type="match status" value="1"/>
</dbReference>
<feature type="domain" description="THUMP" evidence="1">
    <location>
        <begin position="134"/>
        <end position="182"/>
    </location>
</feature>
<proteinExistence type="predicted"/>
<dbReference type="EMBL" id="CAJVPQ010013514">
    <property type="protein sequence ID" value="CAG8736119.1"/>
    <property type="molecule type" value="Genomic_DNA"/>
</dbReference>
<accession>A0A9N9IH82</accession>
<dbReference type="Pfam" id="PF02926">
    <property type="entry name" value="THUMP"/>
    <property type="match status" value="1"/>
</dbReference>
<dbReference type="GO" id="GO:0006400">
    <property type="term" value="P:tRNA modification"/>
    <property type="evidence" value="ECO:0007669"/>
    <property type="project" value="InterPro"/>
</dbReference>
<evidence type="ECO:0000259" key="1">
    <source>
        <dbReference type="Pfam" id="PF02926"/>
    </source>
</evidence>
<protein>
    <submittedName>
        <fullName evidence="2">7113_t:CDS:1</fullName>
    </submittedName>
</protein>
<dbReference type="InterPro" id="IPR040183">
    <property type="entry name" value="THUMPD1-like"/>
</dbReference>
<dbReference type="InterPro" id="IPR004114">
    <property type="entry name" value="THUMP_dom"/>
</dbReference>
<name>A0A9N9IH82_9GLOM</name>
<dbReference type="Gene3D" id="3.30.2300.10">
    <property type="entry name" value="THUMP superfamily"/>
    <property type="match status" value="1"/>
</dbReference>
<dbReference type="SUPFAM" id="SSF143437">
    <property type="entry name" value="THUMP domain-like"/>
    <property type="match status" value="1"/>
</dbReference>
<comment type="caution">
    <text evidence="2">The sequence shown here is derived from an EMBL/GenBank/DDBJ whole genome shotgun (WGS) entry which is preliminary data.</text>
</comment>
<keyword evidence="3" id="KW-1185">Reference proteome</keyword>
<dbReference type="GO" id="GO:0003723">
    <property type="term" value="F:RNA binding"/>
    <property type="evidence" value="ECO:0007669"/>
    <property type="project" value="InterPro"/>
</dbReference>
<dbReference type="CDD" id="cd11717">
    <property type="entry name" value="THUMP_THUMPD1_like"/>
    <property type="match status" value="1"/>
</dbReference>
<organism evidence="2 3">
    <name type="scientific">Funneliformis caledonium</name>
    <dbReference type="NCBI Taxonomy" id="1117310"/>
    <lineage>
        <taxon>Eukaryota</taxon>
        <taxon>Fungi</taxon>
        <taxon>Fungi incertae sedis</taxon>
        <taxon>Mucoromycota</taxon>
        <taxon>Glomeromycotina</taxon>
        <taxon>Glomeromycetes</taxon>
        <taxon>Glomerales</taxon>
        <taxon>Glomeraceae</taxon>
        <taxon>Funneliformis</taxon>
    </lineage>
</organism>
<reference evidence="2" key="1">
    <citation type="submission" date="2021-06" db="EMBL/GenBank/DDBJ databases">
        <authorList>
            <person name="Kallberg Y."/>
            <person name="Tangrot J."/>
            <person name="Rosling A."/>
        </authorList>
    </citation>
    <scope>NUCLEOTIDE SEQUENCE</scope>
    <source>
        <strain evidence="2">UK204</strain>
    </source>
</reference>
<dbReference type="Proteomes" id="UP000789570">
    <property type="component" value="Unassembled WGS sequence"/>
</dbReference>
<sequence length="217" mass="24884">MSSPQKYNRYFGKYKNSKAVLEPNISGIFVSCIKTKESLCIRECYDLFDEYADKIYKSTDENPRVDEGGSDKDDVETSIAKEIAQMKRPHKSRRFASIQTGANCVVFIKTNPPINPVQLVHSILTDLYNSGQKKTRHNHNVDRMELITMIAKLVGDQHIVNLDDPELVIIVDVFKSICGMSILEDYNKLKKYNIEKIFEELNEKKGEGSRIDKSEQQ</sequence>